<evidence type="ECO:0000313" key="3">
    <source>
        <dbReference type="EMBL" id="MBM7704128.1"/>
    </source>
</evidence>
<dbReference type="Proteomes" id="UP000809829">
    <property type="component" value="Unassembled WGS sequence"/>
</dbReference>
<dbReference type="PROSITE" id="PS51257">
    <property type="entry name" value="PROKAR_LIPOPROTEIN"/>
    <property type="match status" value="1"/>
</dbReference>
<name>A0ABS2QXC7_9BACI</name>
<feature type="chain" id="PRO_5047211448" evidence="1">
    <location>
        <begin position="24"/>
        <end position="129"/>
    </location>
</feature>
<keyword evidence="1" id="KW-0732">Signal</keyword>
<feature type="signal peptide" evidence="1">
    <location>
        <begin position="1"/>
        <end position="23"/>
    </location>
</feature>
<dbReference type="PROSITE" id="PS50857">
    <property type="entry name" value="COX2_CUA"/>
    <property type="match status" value="1"/>
</dbReference>
<dbReference type="Gene3D" id="2.60.40.420">
    <property type="entry name" value="Cupredoxins - blue copper proteins"/>
    <property type="match status" value="1"/>
</dbReference>
<dbReference type="RefSeq" id="WP_205188138.1">
    <property type="nucleotide sequence ID" value="NZ_JAFBFC010000005.1"/>
</dbReference>
<evidence type="ECO:0000256" key="1">
    <source>
        <dbReference type="SAM" id="SignalP"/>
    </source>
</evidence>
<gene>
    <name evidence="3" type="ORF">JOC83_002978</name>
</gene>
<evidence type="ECO:0000313" key="4">
    <source>
        <dbReference type="Proteomes" id="UP000809829"/>
    </source>
</evidence>
<dbReference type="EMBL" id="JAFBFC010000005">
    <property type="protein sequence ID" value="MBM7704128.1"/>
    <property type="molecule type" value="Genomic_DNA"/>
</dbReference>
<dbReference type="SUPFAM" id="SSF49503">
    <property type="entry name" value="Cupredoxins"/>
    <property type="match status" value="1"/>
</dbReference>
<feature type="domain" description="Cytochrome oxidase subunit II copper A binding" evidence="2">
    <location>
        <begin position="39"/>
        <end position="129"/>
    </location>
</feature>
<dbReference type="Pfam" id="PF13473">
    <property type="entry name" value="Cupredoxin_1"/>
    <property type="match status" value="1"/>
</dbReference>
<dbReference type="InterPro" id="IPR028096">
    <property type="entry name" value="EfeO_Cupredoxin"/>
</dbReference>
<accession>A0ABS2QXC7</accession>
<sequence>MKKWMMGLIIAIFIVGCSNDASKEENNQSSATPTGEVKEVTVVGKTGSQPEDFKFEPEELTVNEGDTVKLTLKSEEGAPHGLWIPGLNVKAEDNETTEFVVAQKGEYEGQCSVLCGTGHGMMTFKVIVE</sequence>
<organism evidence="3 4">
    <name type="scientific">Priestia iocasae</name>
    <dbReference type="NCBI Taxonomy" id="2291674"/>
    <lineage>
        <taxon>Bacteria</taxon>
        <taxon>Bacillati</taxon>
        <taxon>Bacillota</taxon>
        <taxon>Bacilli</taxon>
        <taxon>Bacillales</taxon>
        <taxon>Bacillaceae</taxon>
        <taxon>Priestia</taxon>
    </lineage>
</organism>
<dbReference type="InterPro" id="IPR008972">
    <property type="entry name" value="Cupredoxin"/>
</dbReference>
<reference evidence="3 4" key="1">
    <citation type="submission" date="2021-01" db="EMBL/GenBank/DDBJ databases">
        <title>Genomic Encyclopedia of Type Strains, Phase IV (KMG-IV): sequencing the most valuable type-strain genomes for metagenomic binning, comparative biology and taxonomic classification.</title>
        <authorList>
            <person name="Goeker M."/>
        </authorList>
    </citation>
    <scope>NUCLEOTIDE SEQUENCE [LARGE SCALE GENOMIC DNA]</scope>
    <source>
        <strain evidence="3 4">DSM 104297</strain>
    </source>
</reference>
<dbReference type="InterPro" id="IPR002429">
    <property type="entry name" value="CcO_II-like_C"/>
</dbReference>
<comment type="caution">
    <text evidence="3">The sequence shown here is derived from an EMBL/GenBank/DDBJ whole genome shotgun (WGS) entry which is preliminary data.</text>
</comment>
<keyword evidence="4" id="KW-1185">Reference proteome</keyword>
<evidence type="ECO:0000259" key="2">
    <source>
        <dbReference type="PROSITE" id="PS50857"/>
    </source>
</evidence>
<proteinExistence type="predicted"/>
<protein>
    <submittedName>
        <fullName evidence="3">Heme/copper-type cytochrome/quinol oxidase subunit 2</fullName>
    </submittedName>
</protein>